<dbReference type="EMBL" id="CP092418">
    <property type="protein sequence ID" value="USD21250.1"/>
    <property type="molecule type" value="Genomic_DNA"/>
</dbReference>
<keyword evidence="3" id="KW-0732">Signal</keyword>
<gene>
    <name evidence="5" type="ORF">MJO52_19650</name>
</gene>
<dbReference type="Pfam" id="PF00753">
    <property type="entry name" value="Lactamase_B"/>
    <property type="match status" value="1"/>
</dbReference>
<dbReference type="InterPro" id="IPR036866">
    <property type="entry name" value="RibonucZ/Hydroxyglut_hydro"/>
</dbReference>
<organism evidence="5 6">
    <name type="scientific">Microbulbifer variabilis</name>
    <dbReference type="NCBI Taxonomy" id="266805"/>
    <lineage>
        <taxon>Bacteria</taxon>
        <taxon>Pseudomonadati</taxon>
        <taxon>Pseudomonadota</taxon>
        <taxon>Gammaproteobacteria</taxon>
        <taxon>Cellvibrionales</taxon>
        <taxon>Microbulbiferaceae</taxon>
        <taxon>Microbulbifer</taxon>
    </lineage>
</organism>
<dbReference type="CDD" id="cd07719">
    <property type="entry name" value="arylsulfatase_AtsA-like_MBL-fold"/>
    <property type="match status" value="1"/>
</dbReference>
<name>A0ABY4VAC7_9GAMM</name>
<dbReference type="InterPro" id="IPR001279">
    <property type="entry name" value="Metallo-B-lactamas"/>
</dbReference>
<dbReference type="Proteomes" id="UP001055658">
    <property type="component" value="Chromosome"/>
</dbReference>
<keyword evidence="1" id="KW-0378">Hydrolase</keyword>
<evidence type="ECO:0000256" key="3">
    <source>
        <dbReference type="SAM" id="SignalP"/>
    </source>
</evidence>
<dbReference type="SUPFAM" id="SSF56281">
    <property type="entry name" value="Metallo-hydrolase/oxidoreductase"/>
    <property type="match status" value="1"/>
</dbReference>
<sequence length="383" mass="42574">MLKVFAKLFLAILLFSILSSHSTAKQPESLRHYPPYVEDDGKMHIYFCGTGTPDPAYQWLRHPACVAIRSSGKLFLVDAGEGTTARIGQLDLNLAQVDPIFITHWHSDHFGGLAMVINESWFVGASKPINVYGPYGIFNIMEGIRKSFGPDILFRSANRQGILDPVLAVATPHLINIAGDQSEVIQEVWHHGNTTVSVFAVHHEPVFPAFGYEIRFGPCKVIITGDTHVFDGLENIERDADLLISEALSYAQYISKLKQTGNNRRARLRYEKADQIIHYHSNTLDIAKMATKAGVKSVALTHLIPPPVTEADKKEFIAGMSNYYTGPIRVMDDLDKITLADSGRGQCRVEYPSDSKNNKASKKPTNKQDIQHKQSTENSGSKL</sequence>
<feature type="chain" id="PRO_5045975214" evidence="3">
    <location>
        <begin position="25"/>
        <end position="383"/>
    </location>
</feature>
<evidence type="ECO:0000259" key="4">
    <source>
        <dbReference type="SMART" id="SM00849"/>
    </source>
</evidence>
<feature type="domain" description="Metallo-beta-lactamase" evidence="4">
    <location>
        <begin position="62"/>
        <end position="280"/>
    </location>
</feature>
<accession>A0ABY4VAC7</accession>
<evidence type="ECO:0000313" key="6">
    <source>
        <dbReference type="Proteomes" id="UP001055658"/>
    </source>
</evidence>
<keyword evidence="6" id="KW-1185">Reference proteome</keyword>
<dbReference type="Gene3D" id="3.60.15.10">
    <property type="entry name" value="Ribonuclease Z/Hydroxyacylglutathione hydrolase-like"/>
    <property type="match status" value="1"/>
</dbReference>
<dbReference type="PANTHER" id="PTHR46018:SF2">
    <property type="entry name" value="ZINC PHOSPHODIESTERASE ELAC PROTEIN 1"/>
    <property type="match status" value="1"/>
</dbReference>
<dbReference type="SMART" id="SM00849">
    <property type="entry name" value="Lactamase_B"/>
    <property type="match status" value="1"/>
</dbReference>
<dbReference type="PANTHER" id="PTHR46018">
    <property type="entry name" value="ZINC PHOSPHODIESTERASE ELAC PROTEIN 1"/>
    <property type="match status" value="1"/>
</dbReference>
<feature type="region of interest" description="Disordered" evidence="2">
    <location>
        <begin position="345"/>
        <end position="383"/>
    </location>
</feature>
<protein>
    <submittedName>
        <fullName evidence="5">MBL fold metallo-hydrolase</fullName>
    </submittedName>
</protein>
<evidence type="ECO:0000313" key="5">
    <source>
        <dbReference type="EMBL" id="USD21250.1"/>
    </source>
</evidence>
<dbReference type="RefSeq" id="WP_252083649.1">
    <property type="nucleotide sequence ID" value="NZ_CP092418.1"/>
</dbReference>
<feature type="signal peptide" evidence="3">
    <location>
        <begin position="1"/>
        <end position="24"/>
    </location>
</feature>
<dbReference type="InterPro" id="IPR044094">
    <property type="entry name" value="AtsA-like_MBL-fold"/>
</dbReference>
<proteinExistence type="predicted"/>
<evidence type="ECO:0000256" key="1">
    <source>
        <dbReference type="ARBA" id="ARBA00022801"/>
    </source>
</evidence>
<evidence type="ECO:0000256" key="2">
    <source>
        <dbReference type="SAM" id="MobiDB-lite"/>
    </source>
</evidence>
<reference evidence="5" key="1">
    <citation type="submission" date="2022-02" db="EMBL/GenBank/DDBJ databases">
        <title>Coral-associated bacteria.</title>
        <authorList>
            <person name="Tang K."/>
            <person name="Wang X."/>
        </authorList>
    </citation>
    <scope>NUCLEOTIDE SEQUENCE</scope>
    <source>
        <strain evidence="5">SCSIO 43006</strain>
    </source>
</reference>